<dbReference type="PANTHER" id="PTHR12128:SF67">
    <property type="entry name" value="BLR3884 PROTEIN"/>
    <property type="match status" value="1"/>
</dbReference>
<evidence type="ECO:0000256" key="2">
    <source>
        <dbReference type="PIRNR" id="PIRNR001365"/>
    </source>
</evidence>
<dbReference type="SUPFAM" id="SSF51569">
    <property type="entry name" value="Aldolase"/>
    <property type="match status" value="1"/>
</dbReference>
<dbReference type="EC" id="4.3.3.7" evidence="5"/>
<dbReference type="EC" id="4.2.1.41" evidence="5"/>
<evidence type="ECO:0000313" key="5">
    <source>
        <dbReference type="EMBL" id="XBO39940.1"/>
    </source>
</evidence>
<organism evidence="5">
    <name type="scientific">Alsobacter sp. KACC 23698</name>
    <dbReference type="NCBI Taxonomy" id="3149229"/>
    <lineage>
        <taxon>Bacteria</taxon>
        <taxon>Pseudomonadati</taxon>
        <taxon>Pseudomonadota</taxon>
        <taxon>Alphaproteobacteria</taxon>
        <taxon>Hyphomicrobiales</taxon>
        <taxon>Alsobacteraceae</taxon>
        <taxon>Alsobacter</taxon>
    </lineage>
</organism>
<dbReference type="InterPro" id="IPR002220">
    <property type="entry name" value="DapA-like"/>
</dbReference>
<dbReference type="GO" id="GO:0047448">
    <property type="term" value="F:5-dehydro-4-deoxyglucarate dehydratase activity"/>
    <property type="evidence" value="ECO:0007669"/>
    <property type="project" value="UniProtKB-EC"/>
</dbReference>
<evidence type="ECO:0000256" key="1">
    <source>
        <dbReference type="ARBA" id="ARBA00023239"/>
    </source>
</evidence>
<dbReference type="PRINTS" id="PR00146">
    <property type="entry name" value="DHPICSNTHASE"/>
</dbReference>
<feature type="binding site" evidence="4">
    <location>
        <position position="212"/>
    </location>
    <ligand>
        <name>pyruvate</name>
        <dbReference type="ChEBI" id="CHEBI:15361"/>
    </ligand>
</feature>
<feature type="active site" description="Proton donor/acceptor" evidence="3">
    <location>
        <position position="141"/>
    </location>
</feature>
<reference evidence="5" key="1">
    <citation type="submission" date="2024-05" db="EMBL/GenBank/DDBJ databases">
        <authorList>
            <person name="Kim S."/>
            <person name="Heo J."/>
            <person name="Choi H."/>
            <person name="Choi Y."/>
            <person name="Kwon S.-W."/>
            <person name="Kim Y."/>
        </authorList>
    </citation>
    <scope>NUCLEOTIDE SEQUENCE</scope>
    <source>
        <strain evidence="5">KACC 23698</strain>
    </source>
</reference>
<sequence>MQPSQTRFGLSVALSTPFRPDARVDLGRLARHAAWVLDNGAGSVTLCGTTGEGASIGLTQRAQMLGALQGAGIAADRILVGVASASLDEAAAQARMALDAGCRGLLVAPAFYFKGVSDDGIFAWFSRLFERTPGVRDVFLYHIPSVTAVGLSAELIGRLRKAFPAVIAGVKDSSGDAANTARLLEQHGDLAILVGDERQLAGAVRKGAQGTICGCANFMPDVLAPVANEGRDDPRVKAVVDLVCQYPVMSAVKALIAHRTNDPAWLEVCPPLEPLTAQQTRDLTAGFDRIVGAKAA</sequence>
<name>A0AAU7JIB6_9HYPH</name>
<dbReference type="RefSeq" id="WP_406856791.1">
    <property type="nucleotide sequence ID" value="NZ_CP157484.1"/>
</dbReference>
<proteinExistence type="inferred from homology"/>
<dbReference type="PIRSF" id="PIRSF001365">
    <property type="entry name" value="DHDPS"/>
    <property type="match status" value="1"/>
</dbReference>
<accession>A0AAU7JIB6</accession>
<keyword evidence="1 2" id="KW-0456">Lyase</keyword>
<comment type="similarity">
    <text evidence="2">Belongs to the DapA family.</text>
</comment>
<gene>
    <name evidence="5" type="ORF">ABEG18_03925</name>
</gene>
<dbReference type="GO" id="GO:0008747">
    <property type="term" value="F:N-acetylneuraminate lyase activity"/>
    <property type="evidence" value="ECO:0007669"/>
    <property type="project" value="UniProtKB-EC"/>
</dbReference>
<dbReference type="Pfam" id="PF00701">
    <property type="entry name" value="DHDPS"/>
    <property type="match status" value="1"/>
</dbReference>
<dbReference type="PANTHER" id="PTHR12128">
    <property type="entry name" value="DIHYDRODIPICOLINATE SYNTHASE"/>
    <property type="match status" value="1"/>
</dbReference>
<dbReference type="Gene3D" id="3.20.20.70">
    <property type="entry name" value="Aldolase class I"/>
    <property type="match status" value="1"/>
</dbReference>
<feature type="active site" description="Schiff-base intermediate with substrate" evidence="3">
    <location>
        <position position="171"/>
    </location>
</feature>
<dbReference type="AlphaFoldDB" id="A0AAU7JIB6"/>
<dbReference type="CDD" id="cd00408">
    <property type="entry name" value="DHDPS-like"/>
    <property type="match status" value="1"/>
</dbReference>
<dbReference type="SMART" id="SM01130">
    <property type="entry name" value="DHDPS"/>
    <property type="match status" value="1"/>
</dbReference>
<dbReference type="EC" id="4.1.3.3" evidence="5"/>
<dbReference type="EMBL" id="CP157484">
    <property type="protein sequence ID" value="XBO39940.1"/>
    <property type="molecule type" value="Genomic_DNA"/>
</dbReference>
<dbReference type="InterPro" id="IPR013785">
    <property type="entry name" value="Aldolase_TIM"/>
</dbReference>
<evidence type="ECO:0000256" key="3">
    <source>
        <dbReference type="PIRSR" id="PIRSR001365-1"/>
    </source>
</evidence>
<evidence type="ECO:0000256" key="4">
    <source>
        <dbReference type="PIRSR" id="PIRSR001365-2"/>
    </source>
</evidence>
<dbReference type="GO" id="GO:0008840">
    <property type="term" value="F:4-hydroxy-tetrahydrodipicolinate synthase activity"/>
    <property type="evidence" value="ECO:0007669"/>
    <property type="project" value="UniProtKB-EC"/>
</dbReference>
<feature type="binding site" evidence="4">
    <location>
        <position position="50"/>
    </location>
    <ligand>
        <name>pyruvate</name>
        <dbReference type="ChEBI" id="CHEBI:15361"/>
    </ligand>
</feature>
<protein>
    <submittedName>
        <fullName evidence="5">Dihydrodipicolinate synthase family protein</fullName>
        <ecNumber evidence="5">4.1.3.3</ecNumber>
        <ecNumber evidence="5">4.2.1.41</ecNumber>
        <ecNumber evidence="5">4.3.3.7</ecNumber>
    </submittedName>
</protein>